<dbReference type="GO" id="GO:0006309">
    <property type="term" value="P:apoptotic DNA fragmentation"/>
    <property type="evidence" value="ECO:0007669"/>
    <property type="project" value="TreeGrafter"/>
</dbReference>
<dbReference type="EMBL" id="JH668362">
    <property type="protein sequence ID" value="KAG6448848.1"/>
    <property type="molecule type" value="Genomic_DNA"/>
</dbReference>
<dbReference type="PANTHER" id="PTHR14950">
    <property type="entry name" value="DICER-RELATED"/>
    <property type="match status" value="1"/>
</dbReference>
<feature type="domain" description="RNase III" evidence="14">
    <location>
        <begin position="1101"/>
        <end position="1309"/>
    </location>
</feature>
<dbReference type="GO" id="GO:0070578">
    <property type="term" value="C:RISC-loading complex"/>
    <property type="evidence" value="ECO:0007669"/>
    <property type="project" value="TreeGrafter"/>
</dbReference>
<dbReference type="PROSITE" id="PS51192">
    <property type="entry name" value="HELICASE_ATP_BIND_1"/>
    <property type="match status" value="1"/>
</dbReference>
<organism evidence="19 20">
    <name type="scientific">Manduca sexta</name>
    <name type="common">Tobacco hawkmoth</name>
    <name type="synonym">Tobacco hornworm</name>
    <dbReference type="NCBI Taxonomy" id="7130"/>
    <lineage>
        <taxon>Eukaryota</taxon>
        <taxon>Metazoa</taxon>
        <taxon>Ecdysozoa</taxon>
        <taxon>Arthropoda</taxon>
        <taxon>Hexapoda</taxon>
        <taxon>Insecta</taxon>
        <taxon>Pterygota</taxon>
        <taxon>Neoptera</taxon>
        <taxon>Endopterygota</taxon>
        <taxon>Lepidoptera</taxon>
        <taxon>Glossata</taxon>
        <taxon>Ditrysia</taxon>
        <taxon>Bombycoidea</taxon>
        <taxon>Sphingidae</taxon>
        <taxon>Sphinginae</taxon>
        <taxon>Sphingini</taxon>
        <taxon>Manduca</taxon>
    </lineage>
</organism>
<dbReference type="InterPro" id="IPR006935">
    <property type="entry name" value="Helicase/UvrB_N"/>
</dbReference>
<dbReference type="Pfam" id="PF20932">
    <property type="entry name" value="Dicer_dsRBD"/>
    <property type="match status" value="1"/>
</dbReference>
<evidence type="ECO:0000313" key="19">
    <source>
        <dbReference type="EMBL" id="KAG6448848.1"/>
    </source>
</evidence>
<keyword evidence="8" id="KW-0943">RNA-mediated gene silencing</keyword>
<name>A0A922CKG0_MANSE</name>
<dbReference type="InterPro" id="IPR000999">
    <property type="entry name" value="RNase_III_dom"/>
</dbReference>
<dbReference type="PROSITE" id="PS50137">
    <property type="entry name" value="DS_RBD"/>
    <property type="match status" value="1"/>
</dbReference>
<keyword evidence="3" id="KW-0540">Nuclease</keyword>
<dbReference type="GO" id="GO:0005524">
    <property type="term" value="F:ATP binding"/>
    <property type="evidence" value="ECO:0007669"/>
    <property type="project" value="UniProtKB-KW"/>
</dbReference>
<evidence type="ECO:0000256" key="9">
    <source>
        <dbReference type="ARBA" id="ARBA00023211"/>
    </source>
</evidence>
<feature type="domain" description="DRBM" evidence="13">
    <location>
        <begin position="1590"/>
        <end position="1612"/>
    </location>
</feature>
<keyword evidence="20" id="KW-1185">Reference proteome</keyword>
<dbReference type="InterPro" id="IPR048512">
    <property type="entry name" value="Dicer_platform"/>
</dbReference>
<dbReference type="Pfam" id="PF04851">
    <property type="entry name" value="ResIII"/>
    <property type="match status" value="1"/>
</dbReference>
<dbReference type="InterPro" id="IPR014001">
    <property type="entry name" value="Helicase_ATP-bd"/>
</dbReference>
<evidence type="ECO:0000259" key="13">
    <source>
        <dbReference type="PROSITE" id="PS50137"/>
    </source>
</evidence>
<evidence type="ECO:0000259" key="15">
    <source>
        <dbReference type="PROSITE" id="PS50821"/>
    </source>
</evidence>
<dbReference type="PANTHER" id="PTHR14950:SF36">
    <property type="entry name" value="ENDORIBONUCLEASE DCR-2"/>
    <property type="match status" value="1"/>
</dbReference>
<dbReference type="SMART" id="SM00949">
    <property type="entry name" value="PAZ"/>
    <property type="match status" value="1"/>
</dbReference>
<dbReference type="Proteomes" id="UP000791440">
    <property type="component" value="Unassembled WGS sequence"/>
</dbReference>
<dbReference type="Pfam" id="PF00271">
    <property type="entry name" value="Helicase_C"/>
    <property type="match status" value="1"/>
</dbReference>
<evidence type="ECO:0000256" key="4">
    <source>
        <dbReference type="ARBA" id="ARBA00022741"/>
    </source>
</evidence>
<feature type="domain" description="Dicer dsRNA-binding fold" evidence="18">
    <location>
        <begin position="575"/>
        <end position="671"/>
    </location>
</feature>
<dbReference type="GO" id="GO:0006364">
    <property type="term" value="P:rRNA processing"/>
    <property type="evidence" value="ECO:0007669"/>
    <property type="project" value="InterPro"/>
</dbReference>
<dbReference type="HAMAP" id="MF_00104">
    <property type="entry name" value="RNase_III"/>
    <property type="match status" value="1"/>
</dbReference>
<dbReference type="SMART" id="SM00487">
    <property type="entry name" value="DEXDc"/>
    <property type="match status" value="1"/>
</dbReference>
<feature type="compositionally biased region" description="Pro residues" evidence="12">
    <location>
        <begin position="1080"/>
        <end position="1089"/>
    </location>
</feature>
<dbReference type="GO" id="GO:0004386">
    <property type="term" value="F:helicase activity"/>
    <property type="evidence" value="ECO:0007669"/>
    <property type="project" value="UniProtKB-KW"/>
</dbReference>
<dbReference type="Pfam" id="PF00636">
    <property type="entry name" value="Ribonuclease_3"/>
    <property type="match status" value="2"/>
</dbReference>
<dbReference type="PROSITE" id="PS50142">
    <property type="entry name" value="RNASE_3_2"/>
    <property type="match status" value="2"/>
</dbReference>
<evidence type="ECO:0000259" key="14">
    <source>
        <dbReference type="PROSITE" id="PS50142"/>
    </source>
</evidence>
<evidence type="ECO:0000256" key="5">
    <source>
        <dbReference type="ARBA" id="ARBA00022801"/>
    </source>
</evidence>
<dbReference type="GO" id="GO:0003723">
    <property type="term" value="F:RNA binding"/>
    <property type="evidence" value="ECO:0007669"/>
    <property type="project" value="UniProtKB-UniRule"/>
</dbReference>
<dbReference type="PROSITE" id="PS51327">
    <property type="entry name" value="DICER_DSRBF"/>
    <property type="match status" value="1"/>
</dbReference>
<dbReference type="GO" id="GO:0005737">
    <property type="term" value="C:cytoplasm"/>
    <property type="evidence" value="ECO:0007669"/>
    <property type="project" value="TreeGrafter"/>
</dbReference>
<keyword evidence="11" id="KW-0694">RNA-binding</keyword>
<accession>A0A922CKG0</accession>
<evidence type="ECO:0000256" key="11">
    <source>
        <dbReference type="PROSITE-ProRule" id="PRU00657"/>
    </source>
</evidence>
<keyword evidence="6" id="KW-0347">Helicase</keyword>
<keyword evidence="4" id="KW-0547">Nucleotide-binding</keyword>
<dbReference type="FunFam" id="3.40.50.300:FF:000628">
    <property type="entry name" value="Endoribonuclease Dicer"/>
    <property type="match status" value="1"/>
</dbReference>
<evidence type="ECO:0000256" key="10">
    <source>
        <dbReference type="ARBA" id="ARBA00035116"/>
    </source>
</evidence>
<evidence type="ECO:0000259" key="18">
    <source>
        <dbReference type="PROSITE" id="PS51327"/>
    </source>
</evidence>
<evidence type="ECO:0000256" key="12">
    <source>
        <dbReference type="SAM" id="MobiDB-lite"/>
    </source>
</evidence>
<dbReference type="InterPro" id="IPR014720">
    <property type="entry name" value="dsRBD_dom"/>
</dbReference>
<evidence type="ECO:0000259" key="16">
    <source>
        <dbReference type="PROSITE" id="PS51192"/>
    </source>
</evidence>
<dbReference type="PROSITE" id="PS00517">
    <property type="entry name" value="RNASE_3_1"/>
    <property type="match status" value="1"/>
</dbReference>
<dbReference type="GO" id="GO:0004530">
    <property type="term" value="F:deoxyribonuclease I activity"/>
    <property type="evidence" value="ECO:0007669"/>
    <property type="project" value="TreeGrafter"/>
</dbReference>
<evidence type="ECO:0000256" key="7">
    <source>
        <dbReference type="ARBA" id="ARBA00022840"/>
    </source>
</evidence>
<dbReference type="Pfam" id="PF20931">
    <property type="entry name" value="Dicer_platform"/>
    <property type="match status" value="1"/>
</dbReference>
<dbReference type="GO" id="GO:0003677">
    <property type="term" value="F:DNA binding"/>
    <property type="evidence" value="ECO:0007669"/>
    <property type="project" value="InterPro"/>
</dbReference>
<dbReference type="CDD" id="cd18034">
    <property type="entry name" value="DEXHc_dicer"/>
    <property type="match status" value="1"/>
</dbReference>
<dbReference type="InterPro" id="IPR003100">
    <property type="entry name" value="PAZ_dom"/>
</dbReference>
<comment type="similarity">
    <text evidence="10 11">Belongs to the helicase family. Dicer subfamily.</text>
</comment>
<comment type="caution">
    <text evidence="19">The sequence shown here is derived from an EMBL/GenBank/DDBJ whole genome shotgun (WGS) entry which is preliminary data.</text>
</comment>
<dbReference type="InterPro" id="IPR005034">
    <property type="entry name" value="Dicer_dimerisation"/>
</dbReference>
<dbReference type="GO" id="GO:0030422">
    <property type="term" value="P:siRNA processing"/>
    <property type="evidence" value="ECO:0007669"/>
    <property type="project" value="InterPro"/>
</dbReference>
<protein>
    <recommendedName>
        <fullName evidence="21">Dicer-2</fullName>
    </recommendedName>
</protein>
<evidence type="ECO:0000259" key="17">
    <source>
        <dbReference type="PROSITE" id="PS51194"/>
    </source>
</evidence>
<evidence type="ECO:0000256" key="2">
    <source>
        <dbReference type="ARBA" id="ARBA00001946"/>
    </source>
</evidence>
<feature type="domain" description="PAZ" evidence="15">
    <location>
        <begin position="858"/>
        <end position="952"/>
    </location>
</feature>
<keyword evidence="9" id="KW-0464">Manganese</keyword>
<dbReference type="PROSITE" id="PS51194">
    <property type="entry name" value="HELICASE_CTER"/>
    <property type="match status" value="1"/>
</dbReference>
<dbReference type="PROSITE" id="PS50821">
    <property type="entry name" value="PAZ"/>
    <property type="match status" value="1"/>
</dbReference>
<keyword evidence="7" id="KW-0067">ATP-binding</keyword>
<comment type="cofactor">
    <cofactor evidence="2">
        <name>Mg(2+)</name>
        <dbReference type="ChEBI" id="CHEBI:18420"/>
    </cofactor>
</comment>
<evidence type="ECO:0000256" key="6">
    <source>
        <dbReference type="ARBA" id="ARBA00022806"/>
    </source>
</evidence>
<keyword evidence="5" id="KW-0378">Hydrolase</keyword>
<evidence type="ECO:0000313" key="20">
    <source>
        <dbReference type="Proteomes" id="UP000791440"/>
    </source>
</evidence>
<gene>
    <name evidence="19" type="ORF">O3G_MSEX005733</name>
</gene>
<dbReference type="GO" id="GO:0004525">
    <property type="term" value="F:ribonuclease III activity"/>
    <property type="evidence" value="ECO:0007669"/>
    <property type="project" value="InterPro"/>
</dbReference>
<dbReference type="FunFam" id="1.10.1520.10:FF:000005">
    <property type="entry name" value="Putative endoribonuclease dicer"/>
    <property type="match status" value="1"/>
</dbReference>
<dbReference type="CDD" id="cd15903">
    <property type="entry name" value="Dicer_PBD"/>
    <property type="match status" value="1"/>
</dbReference>
<dbReference type="InterPro" id="IPR044441">
    <property type="entry name" value="DICER_DSRM"/>
</dbReference>
<evidence type="ECO:0008006" key="21">
    <source>
        <dbReference type="Google" id="ProtNLM"/>
    </source>
</evidence>
<dbReference type="GO" id="GO:0031054">
    <property type="term" value="P:pre-miRNA processing"/>
    <property type="evidence" value="ECO:0007669"/>
    <property type="project" value="InterPro"/>
</dbReference>
<comment type="cofactor">
    <cofactor evidence="1">
        <name>Mn(2+)</name>
        <dbReference type="ChEBI" id="CHEBI:29035"/>
    </cofactor>
</comment>
<evidence type="ECO:0000256" key="1">
    <source>
        <dbReference type="ARBA" id="ARBA00001936"/>
    </source>
</evidence>
<dbReference type="GO" id="GO:0005634">
    <property type="term" value="C:nucleus"/>
    <property type="evidence" value="ECO:0007669"/>
    <property type="project" value="TreeGrafter"/>
</dbReference>
<dbReference type="Pfam" id="PF02170">
    <property type="entry name" value="PAZ"/>
    <property type="match status" value="1"/>
</dbReference>
<feature type="region of interest" description="Disordered" evidence="12">
    <location>
        <begin position="1074"/>
        <end position="1094"/>
    </location>
</feature>
<dbReference type="InterPro" id="IPR001650">
    <property type="entry name" value="Helicase_C-like"/>
</dbReference>
<reference evidence="19" key="2">
    <citation type="submission" date="2020-12" db="EMBL/GenBank/DDBJ databases">
        <authorList>
            <person name="Kanost M."/>
        </authorList>
    </citation>
    <scope>NUCLEOTIDE SEQUENCE</scope>
</reference>
<evidence type="ECO:0000256" key="3">
    <source>
        <dbReference type="ARBA" id="ARBA00022722"/>
    </source>
</evidence>
<dbReference type="InterPro" id="IPR048513">
    <property type="entry name" value="Dicer_PBD"/>
</dbReference>
<dbReference type="InterPro" id="IPR011907">
    <property type="entry name" value="RNase_III"/>
</dbReference>
<dbReference type="CDD" id="cd00593">
    <property type="entry name" value="RIBOc"/>
    <property type="match status" value="2"/>
</dbReference>
<proteinExistence type="inferred from homology"/>
<evidence type="ECO:0000256" key="8">
    <source>
        <dbReference type="ARBA" id="ARBA00023158"/>
    </source>
</evidence>
<dbReference type="Pfam" id="PF03368">
    <property type="entry name" value="Dicer_dimer"/>
    <property type="match status" value="1"/>
</dbReference>
<sequence>MKARPYQVLLHDIATKKNTIIHLPTGSGKTFIACELIKKFRDDLQKPWGKGGKRTFFIVNTVPLVIQQKKFIENLCPVGEVGSYSSENNVDYWNKAKWEEELISHQVLVMTCQILLDMLTHVYIKIEDINLLIFDECHHAVEDHPMRLVMKHFEDCPTDKQPRVLGLTATLLNANVSIGKVETTLRVLETTFHASIATVNELGEVLSYSTNPTEQLQYYNKPVLTAAAIDAITKLQKLIDMVMSVKLPRTKPNLKLQPGQEDITSDPKKTVKAVKNMITSMIMFIQELGAYGGSVGILAYVILLERLKRKVSVKEEELFYKIVITHSNEARMILLKHMENETGYEKIVKHSSQKFLQLLRILKEYNPDVINQPGVLLKINQSKKPLSAIIFAQQRFTAKILFNLLKDVKEANPKDFGFLKHDFIVGFNIDPTKSTREQHYLKKSSEKALLMFGNKELNCVISTSVLEEGVDIQQCLLVVRYDVPMEYRSYIQSKGRCRSSDSNYVLLVDAENKDQFLKNYCNFQRIEHHICKLLVGNTDEREAPSVDEIQENFYDDDEIPPYVTANGNRLSSVSAISLLHRYCNNLPHDYFTSISPMWYQENVKDQKGIVMPVVTVIMPIGCPIKEEIKGDPLPNKELAKRSAALNACIKLHKAGELDYATLLPHKYASVNYDSEDISFCFPNWPADGGDKTSESLIAGTKKYTRKYKIQFPSCLNAVSEPCYYLHIIETATMFEKPKESRDRALYDFLQSDDGFGILTQSKLPKLCNFPAFTKVGEAKISVDVNYAVIKLDKKLFDIVKRFHYFIFDQVLAVAKKFLVFEGIQNCMYVVPVKRNDGYDIDWATMREHKTIRPVKPPPDTERMSFSSLTVAKEKYLNSVVTPWYRGSILPERYIVSNVLEYKTPESQFDSEAFYTYADYYLAKYNLSVLGQKDQPLLEVRNISTRMNCLLPRAATINTFTDKQQRLVSASQGDEKPKGFPELFVPEFCIKYDFPGVLWYKAKLLPSIIHRLHMLLVAHELLTEISNDTKYGQPLLRKEKMEPVDIERNLSSVTAMDVACYDEFASAPLLAPLSPRAAHAHPPPHPPPHPPRLRAHALQPPAHKYEDKLKILEKTATGRGPELRDILSALTTTKCHDTFNLETAETLGDSFLKFAASLYLYHKFPKLSEGQLTNIKCRLISNRNLFYAGQKINLGGRMKVEQFSPRKDFLVPGFFAPAEAEQLIEAKKIRPTLLIGMSFPEDEVLSGVMSGDSLRAIMERYNDSDGATEPEPERGAQNSMQCYVHSQAVADKSVADCVEAIVGTYLASGGVLAAVKVLEWLKVLPPQDKFATFLHKRVSTVINENQATVGDVEFLLNGYRTDIENILGYRFNDPSFLLHAMSHASYIRNRLTGSYERLEFLGDAILDFLVTSHIYENSDKLKPGEITDLRSALVNNVTFAAFTVRLGLHKYLCSELNPTLSKAILNFVEHQRENNHNIIVDVLYLIDEEDCQVAEYVDVPKVLSDIFEALVGAIYLDSGGDLQTVWSIVYKIMHKEIYEFSMCVPKQPVRILYENIHACPSFGDPTVIDPDIPRVMVPVSFTKKDRITVYGIGRNKSQAKRAAAKVALKVLCL</sequence>
<feature type="domain" description="Helicase C-terminal" evidence="17">
    <location>
        <begin position="378"/>
        <end position="542"/>
    </location>
</feature>
<feature type="domain" description="Helicase ATP-binding" evidence="16">
    <location>
        <begin position="10"/>
        <end position="189"/>
    </location>
</feature>
<dbReference type="SMART" id="SM00535">
    <property type="entry name" value="RIBOc"/>
    <property type="match status" value="2"/>
</dbReference>
<feature type="domain" description="RNase III" evidence="14">
    <location>
        <begin position="1359"/>
        <end position="1518"/>
    </location>
</feature>
<reference evidence="19" key="1">
    <citation type="journal article" date="2016" name="Insect Biochem. Mol. Biol.">
        <title>Multifaceted biological insights from a draft genome sequence of the tobacco hornworm moth, Manduca sexta.</title>
        <authorList>
            <person name="Kanost M.R."/>
            <person name="Arrese E.L."/>
            <person name="Cao X."/>
            <person name="Chen Y.R."/>
            <person name="Chellapilla S."/>
            <person name="Goldsmith M.R."/>
            <person name="Grosse-Wilde E."/>
            <person name="Heckel D.G."/>
            <person name="Herndon N."/>
            <person name="Jiang H."/>
            <person name="Papanicolaou A."/>
            <person name="Qu J."/>
            <person name="Soulages J.L."/>
            <person name="Vogel H."/>
            <person name="Walters J."/>
            <person name="Waterhouse R.M."/>
            <person name="Ahn S.J."/>
            <person name="Almeida F.C."/>
            <person name="An C."/>
            <person name="Aqrawi P."/>
            <person name="Bretschneider A."/>
            <person name="Bryant W.B."/>
            <person name="Bucks S."/>
            <person name="Chao H."/>
            <person name="Chevignon G."/>
            <person name="Christen J.M."/>
            <person name="Clarke D.F."/>
            <person name="Dittmer N.T."/>
            <person name="Ferguson L.C.F."/>
            <person name="Garavelou S."/>
            <person name="Gordon K.H.J."/>
            <person name="Gunaratna R.T."/>
            <person name="Han Y."/>
            <person name="Hauser F."/>
            <person name="He Y."/>
            <person name="Heidel-Fischer H."/>
            <person name="Hirsh A."/>
            <person name="Hu Y."/>
            <person name="Jiang H."/>
            <person name="Kalra D."/>
            <person name="Klinner C."/>
            <person name="Konig C."/>
            <person name="Kovar C."/>
            <person name="Kroll A.R."/>
            <person name="Kuwar S.S."/>
            <person name="Lee S.L."/>
            <person name="Lehman R."/>
            <person name="Li K."/>
            <person name="Li Z."/>
            <person name="Liang H."/>
            <person name="Lovelace S."/>
            <person name="Lu Z."/>
            <person name="Mansfield J.H."/>
            <person name="McCulloch K.J."/>
            <person name="Mathew T."/>
            <person name="Morton B."/>
            <person name="Muzny D.M."/>
            <person name="Neunemann D."/>
            <person name="Ongeri F."/>
            <person name="Pauchet Y."/>
            <person name="Pu L.L."/>
            <person name="Pyrousis I."/>
            <person name="Rao X.J."/>
            <person name="Redding A."/>
            <person name="Roesel C."/>
            <person name="Sanchez-Gracia A."/>
            <person name="Schaack S."/>
            <person name="Shukla A."/>
            <person name="Tetreau G."/>
            <person name="Wang Y."/>
            <person name="Xiong G.H."/>
            <person name="Traut W."/>
            <person name="Walsh T.K."/>
            <person name="Worley K.C."/>
            <person name="Wu D."/>
            <person name="Wu W."/>
            <person name="Wu Y.Q."/>
            <person name="Zhang X."/>
            <person name="Zou Z."/>
            <person name="Zucker H."/>
            <person name="Briscoe A.D."/>
            <person name="Burmester T."/>
            <person name="Clem R.J."/>
            <person name="Feyereisen R."/>
            <person name="Grimmelikhuijzen C.J.P."/>
            <person name="Hamodrakas S.J."/>
            <person name="Hansson B.S."/>
            <person name="Huguet E."/>
            <person name="Jermiin L.S."/>
            <person name="Lan Q."/>
            <person name="Lehman H.K."/>
            <person name="Lorenzen M."/>
            <person name="Merzendorfer H."/>
            <person name="Michalopoulos I."/>
            <person name="Morton D.B."/>
            <person name="Muthukrishnan S."/>
            <person name="Oakeshott J.G."/>
            <person name="Palmer W."/>
            <person name="Park Y."/>
            <person name="Passarelli A.L."/>
            <person name="Rozas J."/>
            <person name="Schwartz L.M."/>
            <person name="Smith W."/>
            <person name="Southgate A."/>
            <person name="Vilcinskas A."/>
            <person name="Vogt R."/>
            <person name="Wang P."/>
            <person name="Werren J."/>
            <person name="Yu X.Q."/>
            <person name="Zhou J.J."/>
            <person name="Brown S.J."/>
            <person name="Scherer S.E."/>
            <person name="Richards S."/>
            <person name="Blissard G.W."/>
        </authorList>
    </citation>
    <scope>NUCLEOTIDE SEQUENCE</scope>
</reference>